<feature type="non-terminal residue" evidence="1">
    <location>
        <position position="59"/>
    </location>
</feature>
<name>A0A6H5H0H8_9HEMI</name>
<evidence type="ECO:0000313" key="1">
    <source>
        <dbReference type="EMBL" id="CAB0008854.1"/>
    </source>
</evidence>
<accession>A0A6H5H0H8</accession>
<dbReference type="AlphaFoldDB" id="A0A6H5H0H8"/>
<reference evidence="1 2" key="1">
    <citation type="submission" date="2020-02" db="EMBL/GenBank/DDBJ databases">
        <authorList>
            <person name="Ferguson B K."/>
        </authorList>
    </citation>
    <scope>NUCLEOTIDE SEQUENCE [LARGE SCALE GENOMIC DNA]</scope>
</reference>
<evidence type="ECO:0000313" key="2">
    <source>
        <dbReference type="Proteomes" id="UP000479000"/>
    </source>
</evidence>
<sequence>MYPFYRTNYTQYPAEIRYKFESYMMGSVVELISHADVLWNRVQSRLFSSYFTKSSLPSG</sequence>
<dbReference type="Proteomes" id="UP000479000">
    <property type="component" value="Unassembled WGS sequence"/>
</dbReference>
<proteinExistence type="predicted"/>
<organism evidence="1 2">
    <name type="scientific">Nesidiocoris tenuis</name>
    <dbReference type="NCBI Taxonomy" id="355587"/>
    <lineage>
        <taxon>Eukaryota</taxon>
        <taxon>Metazoa</taxon>
        <taxon>Ecdysozoa</taxon>
        <taxon>Arthropoda</taxon>
        <taxon>Hexapoda</taxon>
        <taxon>Insecta</taxon>
        <taxon>Pterygota</taxon>
        <taxon>Neoptera</taxon>
        <taxon>Paraneoptera</taxon>
        <taxon>Hemiptera</taxon>
        <taxon>Heteroptera</taxon>
        <taxon>Panheteroptera</taxon>
        <taxon>Cimicomorpha</taxon>
        <taxon>Miridae</taxon>
        <taxon>Dicyphina</taxon>
        <taxon>Nesidiocoris</taxon>
    </lineage>
</organism>
<keyword evidence="2" id="KW-1185">Reference proteome</keyword>
<gene>
    <name evidence="1" type="ORF">NTEN_LOCUS14065</name>
</gene>
<protein>
    <submittedName>
        <fullName evidence="1">Uncharacterized protein</fullName>
    </submittedName>
</protein>
<dbReference type="EMBL" id="CADCXU010021029">
    <property type="protein sequence ID" value="CAB0008854.1"/>
    <property type="molecule type" value="Genomic_DNA"/>
</dbReference>